<name>A0A5C1ATF3_9BACT</name>
<reference evidence="3" key="1">
    <citation type="submission" date="2019-08" db="EMBL/GenBank/DDBJ databases">
        <title>Limnoglobus roseus gen. nov., sp. nov., a novel freshwater planctomycete with a giant genome from the family Gemmataceae.</title>
        <authorList>
            <person name="Kulichevskaya I.S."/>
            <person name="Naumoff D.G."/>
            <person name="Miroshnikov K."/>
            <person name="Ivanova A."/>
            <person name="Philippov D.A."/>
            <person name="Hakobyan A."/>
            <person name="Rijpstra I.C."/>
            <person name="Sinninghe Damste J.S."/>
            <person name="Liesack W."/>
            <person name="Dedysh S.N."/>
        </authorList>
    </citation>
    <scope>NUCLEOTIDE SEQUENCE [LARGE SCALE GENOMIC DNA]</scope>
    <source>
        <strain evidence="3">PX52</strain>
    </source>
</reference>
<feature type="region of interest" description="Disordered" evidence="1">
    <location>
        <begin position="35"/>
        <end position="123"/>
    </location>
</feature>
<organism evidence="2 3">
    <name type="scientific">Limnoglobus roseus</name>
    <dbReference type="NCBI Taxonomy" id="2598579"/>
    <lineage>
        <taxon>Bacteria</taxon>
        <taxon>Pseudomonadati</taxon>
        <taxon>Planctomycetota</taxon>
        <taxon>Planctomycetia</taxon>
        <taxon>Gemmatales</taxon>
        <taxon>Gemmataceae</taxon>
        <taxon>Limnoglobus</taxon>
    </lineage>
</organism>
<evidence type="ECO:0000256" key="1">
    <source>
        <dbReference type="SAM" id="MobiDB-lite"/>
    </source>
</evidence>
<keyword evidence="3" id="KW-1185">Reference proteome</keyword>
<evidence type="ECO:0000313" key="3">
    <source>
        <dbReference type="Proteomes" id="UP000324974"/>
    </source>
</evidence>
<dbReference type="EMBL" id="CP042425">
    <property type="protein sequence ID" value="QEL20484.1"/>
    <property type="molecule type" value="Genomic_DNA"/>
</dbReference>
<gene>
    <name evidence="2" type="ORF">PX52LOC_07586</name>
</gene>
<dbReference type="AlphaFoldDB" id="A0A5C1ATF3"/>
<accession>A0A5C1ATF3</accession>
<dbReference type="KEGG" id="lrs:PX52LOC_07586"/>
<evidence type="ECO:0000313" key="2">
    <source>
        <dbReference type="EMBL" id="QEL20484.1"/>
    </source>
</evidence>
<proteinExistence type="predicted"/>
<protein>
    <submittedName>
        <fullName evidence="2">Uncharacterized protein</fullName>
    </submittedName>
</protein>
<feature type="compositionally biased region" description="Low complexity" evidence="1">
    <location>
        <begin position="36"/>
        <end position="52"/>
    </location>
</feature>
<dbReference type="Proteomes" id="UP000324974">
    <property type="component" value="Chromosome"/>
</dbReference>
<sequence length="123" mass="13117">MVAQSRPADESRRSGVINWNYAMTNNTALTRQQVAMTTTDSSDTDLQQMSDDGYPHSPDPTRAFGAGDSASTPVAAERRRDDGYDPGMGAGDEWGGFLYHLPSGAERSGAEGPGLPIPRQPST</sequence>